<keyword evidence="2" id="KW-0694">RNA-binding</keyword>
<name>A0ABT6ZK58_9ACTN</name>
<dbReference type="NCBIfam" id="TIGR01876">
    <property type="entry name" value="cas_Cas5d"/>
    <property type="match status" value="1"/>
</dbReference>
<keyword evidence="2" id="KW-0255">Endonuclease</keyword>
<keyword evidence="2" id="KW-0540">Nuclease</keyword>
<keyword evidence="2" id="KW-0378">Hydrolase</keyword>
<evidence type="ECO:0000256" key="2">
    <source>
        <dbReference type="PIRNR" id="PIRNR029950"/>
    </source>
</evidence>
<dbReference type="Proteomes" id="UP001431693">
    <property type="component" value="Unassembled WGS sequence"/>
</dbReference>
<reference evidence="3" key="1">
    <citation type="submission" date="2023-05" db="EMBL/GenBank/DDBJ databases">
        <title>[olsenella] sp. nov., isolated from a pig farm feces dump.</title>
        <authorList>
            <person name="Chang Y.-H."/>
        </authorList>
    </citation>
    <scope>NUCLEOTIDE SEQUENCE</scope>
    <source>
        <strain evidence="3">YH-ols2217</strain>
    </source>
</reference>
<comment type="similarity">
    <text evidence="2">Belongs to the CRISPR-associated protein Cas5 family. Subtype I-C/Dvulg subfamily.</text>
</comment>
<comment type="caution">
    <text evidence="3">The sequence shown here is derived from an EMBL/GenBank/DDBJ whole genome shotgun (WGS) entry which is preliminary data.</text>
</comment>
<gene>
    <name evidence="3" type="primary">cas5c</name>
    <name evidence="3" type="ORF">QJ043_04945</name>
</gene>
<dbReference type="PIRSF" id="PIRSF029950">
    <property type="entry name" value="Cas_CT1134"/>
    <property type="match status" value="1"/>
</dbReference>
<dbReference type="EMBL" id="JASJEX010000002">
    <property type="protein sequence ID" value="MDJ1129424.1"/>
    <property type="molecule type" value="Genomic_DNA"/>
</dbReference>
<evidence type="ECO:0000313" key="4">
    <source>
        <dbReference type="Proteomes" id="UP001431693"/>
    </source>
</evidence>
<dbReference type="InterPro" id="IPR010155">
    <property type="entry name" value="CRISPR-assoc_prot_Cas5d"/>
</dbReference>
<organism evidence="3 4">
    <name type="scientific">Kribbibacterium absianum</name>
    <dbReference type="NCBI Taxonomy" id="3044210"/>
    <lineage>
        <taxon>Bacteria</taxon>
        <taxon>Bacillati</taxon>
        <taxon>Actinomycetota</taxon>
        <taxon>Coriobacteriia</taxon>
        <taxon>Coriobacteriales</taxon>
        <taxon>Kribbibacteriaceae</taxon>
        <taxon>Kribbibacterium</taxon>
    </lineage>
</organism>
<dbReference type="InterPro" id="IPR013422">
    <property type="entry name" value="CRISPR-assoc_prot_Cas5_N"/>
</dbReference>
<sequence>MAKGTRIEFSAPYALFSRPELSVERYSYDVPTPSALRGAIEAVFWHPGMRYVIDRIHVLNPIERTSVRRNELGSKASANVMKTAIGKGRPLPSVVRSDVVQQRANVMLTNVRYVVDFHFDLTPAAAPTDTPAKFISMLNRRIQKGQCFSQPYLGTRECSADFRPVPMDEEPQGFYAGTGERDLGLMLYDLDYSDPANIQPMFFHAVMRDGVVDVAGSEVFR</sequence>
<dbReference type="NCBIfam" id="TIGR02593">
    <property type="entry name" value="CRISPR_cas5"/>
    <property type="match status" value="1"/>
</dbReference>
<dbReference type="Pfam" id="PF09704">
    <property type="entry name" value="Cas_Cas5d"/>
    <property type="match status" value="1"/>
</dbReference>
<dbReference type="Gene3D" id="3.30.70.2660">
    <property type="match status" value="1"/>
</dbReference>
<dbReference type="RefSeq" id="WP_283714070.1">
    <property type="nucleotide sequence ID" value="NZ_JASJEW010000010.1"/>
</dbReference>
<keyword evidence="4" id="KW-1185">Reference proteome</keyword>
<dbReference type="InterPro" id="IPR021124">
    <property type="entry name" value="CRISPR-assoc_prot_Cas5"/>
</dbReference>
<keyword evidence="1 2" id="KW-0051">Antiviral defense</keyword>
<dbReference type="EC" id="3.1.-.-" evidence="2"/>
<proteinExistence type="inferred from homology"/>
<evidence type="ECO:0000256" key="1">
    <source>
        <dbReference type="ARBA" id="ARBA00023118"/>
    </source>
</evidence>
<protein>
    <recommendedName>
        <fullName evidence="2">pre-crRNA processing endonuclease</fullName>
        <ecNumber evidence="2">3.1.-.-</ecNumber>
    </recommendedName>
</protein>
<comment type="function">
    <text evidence="2">CRISPR (clustered regularly interspaced short palindromic repeat) is an adaptive immune system that provides protection against mobile genetic elements (viruses, transposable elements and conjugative plasmids). CRISPR clusters contain spacers, sequences complementary to antecedent mobile elements, and target invading nucleic acids. CRISPR clusters are transcribed and processed into CRISPR RNA (crRNA).</text>
</comment>
<evidence type="ECO:0000313" key="3">
    <source>
        <dbReference type="EMBL" id="MDJ1129424.1"/>
    </source>
</evidence>
<accession>A0ABT6ZK58</accession>